<accession>A0A5C5XCY7</accession>
<evidence type="ECO:0000313" key="2">
    <source>
        <dbReference type="Proteomes" id="UP000316095"/>
    </source>
</evidence>
<evidence type="ECO:0000313" key="1">
    <source>
        <dbReference type="EMBL" id="TWT59782.1"/>
    </source>
</evidence>
<organism evidence="1 2">
    <name type="scientific">Rubinisphaera italica</name>
    <dbReference type="NCBI Taxonomy" id="2527969"/>
    <lineage>
        <taxon>Bacteria</taxon>
        <taxon>Pseudomonadati</taxon>
        <taxon>Planctomycetota</taxon>
        <taxon>Planctomycetia</taxon>
        <taxon>Planctomycetales</taxon>
        <taxon>Planctomycetaceae</taxon>
        <taxon>Rubinisphaera</taxon>
    </lineage>
</organism>
<name>A0A5C5XCY7_9PLAN</name>
<dbReference type="AlphaFoldDB" id="A0A5C5XCY7"/>
<keyword evidence="2" id="KW-1185">Reference proteome</keyword>
<comment type="caution">
    <text evidence="1">The sequence shown here is derived from an EMBL/GenBank/DDBJ whole genome shotgun (WGS) entry which is preliminary data.</text>
</comment>
<protein>
    <submittedName>
        <fullName evidence="1">Uncharacterized protein</fullName>
    </submittedName>
</protein>
<reference evidence="1 2" key="1">
    <citation type="submission" date="2019-02" db="EMBL/GenBank/DDBJ databases">
        <title>Deep-cultivation of Planctomycetes and their phenomic and genomic characterization uncovers novel biology.</title>
        <authorList>
            <person name="Wiegand S."/>
            <person name="Jogler M."/>
            <person name="Boedeker C."/>
            <person name="Pinto D."/>
            <person name="Vollmers J."/>
            <person name="Rivas-Marin E."/>
            <person name="Kohn T."/>
            <person name="Peeters S.H."/>
            <person name="Heuer A."/>
            <person name="Rast P."/>
            <person name="Oberbeckmann S."/>
            <person name="Bunk B."/>
            <person name="Jeske O."/>
            <person name="Meyerdierks A."/>
            <person name="Storesund J.E."/>
            <person name="Kallscheuer N."/>
            <person name="Luecker S."/>
            <person name="Lage O.M."/>
            <person name="Pohl T."/>
            <person name="Merkel B.J."/>
            <person name="Hornburger P."/>
            <person name="Mueller R.-W."/>
            <person name="Bruemmer F."/>
            <person name="Labrenz M."/>
            <person name="Spormann A.M."/>
            <person name="Op Den Camp H."/>
            <person name="Overmann J."/>
            <person name="Amann R."/>
            <person name="Jetten M.S.M."/>
            <person name="Mascher T."/>
            <person name="Medema M.H."/>
            <person name="Devos D.P."/>
            <person name="Kaster A.-K."/>
            <person name="Ovreas L."/>
            <person name="Rohde M."/>
            <person name="Galperin M.Y."/>
            <person name="Jogler C."/>
        </authorList>
    </citation>
    <scope>NUCLEOTIDE SEQUENCE [LARGE SCALE GENOMIC DNA]</scope>
    <source>
        <strain evidence="1 2">Pan54</strain>
    </source>
</reference>
<gene>
    <name evidence="1" type="ORF">Pan54_04920</name>
</gene>
<dbReference type="RefSeq" id="WP_146501974.1">
    <property type="nucleotide sequence ID" value="NZ_SJPG01000001.1"/>
</dbReference>
<proteinExistence type="predicted"/>
<dbReference type="EMBL" id="SJPG01000001">
    <property type="protein sequence ID" value="TWT59782.1"/>
    <property type="molecule type" value="Genomic_DNA"/>
</dbReference>
<sequence length="68" mass="7667">MAVVNTCLMGALADLYETTDEFQRSDDVYSNLENTGIKPRRRTRRNLTETFDDDCAAIAFKDFAVAAK</sequence>
<dbReference type="Proteomes" id="UP000316095">
    <property type="component" value="Unassembled WGS sequence"/>
</dbReference>